<name>A0ABZ1FSR3_9ACTN</name>
<protein>
    <submittedName>
        <fullName evidence="6">LacI family transcriptional regulator</fullName>
    </submittedName>
</protein>
<dbReference type="RefSeq" id="WP_326623094.1">
    <property type="nucleotide sequence ID" value="NZ_CP109106.1"/>
</dbReference>
<dbReference type="InterPro" id="IPR028082">
    <property type="entry name" value="Peripla_BP_I"/>
</dbReference>
<dbReference type="SUPFAM" id="SSF47413">
    <property type="entry name" value="lambda repressor-like DNA-binding domains"/>
    <property type="match status" value="1"/>
</dbReference>
<dbReference type="InterPro" id="IPR046335">
    <property type="entry name" value="LacI/GalR-like_sensor"/>
</dbReference>
<evidence type="ECO:0000259" key="5">
    <source>
        <dbReference type="PROSITE" id="PS50932"/>
    </source>
</evidence>
<reference evidence="6 7" key="1">
    <citation type="submission" date="2022-10" db="EMBL/GenBank/DDBJ databases">
        <title>The complete genomes of actinobacterial strains from the NBC collection.</title>
        <authorList>
            <person name="Joergensen T.S."/>
            <person name="Alvarez Arevalo M."/>
            <person name="Sterndorff E.B."/>
            <person name="Faurdal D."/>
            <person name="Vuksanovic O."/>
            <person name="Mourched A.-S."/>
            <person name="Charusanti P."/>
            <person name="Shaw S."/>
            <person name="Blin K."/>
            <person name="Weber T."/>
        </authorList>
    </citation>
    <scope>NUCLEOTIDE SEQUENCE [LARGE SCALE GENOMIC DNA]</scope>
    <source>
        <strain evidence="6 7">NBC 01774</strain>
    </source>
</reference>
<dbReference type="Proteomes" id="UP001344251">
    <property type="component" value="Chromosome"/>
</dbReference>
<dbReference type="Pfam" id="PF00356">
    <property type="entry name" value="LacI"/>
    <property type="match status" value="1"/>
</dbReference>
<dbReference type="Gene3D" id="3.40.50.2300">
    <property type="match status" value="2"/>
</dbReference>
<evidence type="ECO:0000256" key="3">
    <source>
        <dbReference type="ARBA" id="ARBA00023163"/>
    </source>
</evidence>
<dbReference type="PANTHER" id="PTHR30146">
    <property type="entry name" value="LACI-RELATED TRANSCRIPTIONAL REPRESSOR"/>
    <property type="match status" value="1"/>
</dbReference>
<keyword evidence="3" id="KW-0804">Transcription</keyword>
<accession>A0ABZ1FSR3</accession>
<evidence type="ECO:0000256" key="2">
    <source>
        <dbReference type="ARBA" id="ARBA00023125"/>
    </source>
</evidence>
<dbReference type="EMBL" id="CP109106">
    <property type="protein sequence ID" value="WSB73494.1"/>
    <property type="molecule type" value="Genomic_DNA"/>
</dbReference>
<dbReference type="InterPro" id="IPR010982">
    <property type="entry name" value="Lambda_DNA-bd_dom_sf"/>
</dbReference>
<evidence type="ECO:0000256" key="4">
    <source>
        <dbReference type="SAM" id="MobiDB-lite"/>
    </source>
</evidence>
<feature type="domain" description="HTH lacI-type" evidence="5">
    <location>
        <begin position="48"/>
        <end position="104"/>
    </location>
</feature>
<dbReference type="Pfam" id="PF13377">
    <property type="entry name" value="Peripla_BP_3"/>
    <property type="match status" value="1"/>
</dbReference>
<keyword evidence="1" id="KW-0805">Transcription regulation</keyword>
<sequence>MRSALPWMVSMVSRSRHEAGPDSEQTDSETAGASSGPGDATASAPRRPTGRDVARLAEVSQASVSLVFSGNGGKRVSKATEKRVREVAALLGYRPQAAARQLRLGRTGLALLAVPNIRGPFFAGVLASAHDAAVAHGLTVVVSSNWNSETLARTITANQFDGLMICSPNDRQIGELPPFLPTVLLDADPALAGENRQVVELDVAGGMRAAVGHLADLGHRSIGHLRYHRASYTFRARQAGFEAAAAHLRVTEYAIPLAEVLDAARDAARKLLSAPSPPRAVICDDDVAAAGVYHAAAALGLRIPDDISVVGMDNIDAAGLLTPGLTTVDLHGEELGELGIAALATMLQGESVAPTGLVRTHLVVRQSTGPTDHTARGGGYRRAAVSEGSS</sequence>
<dbReference type="CDD" id="cd01392">
    <property type="entry name" value="HTH_LacI"/>
    <property type="match status" value="1"/>
</dbReference>
<gene>
    <name evidence="6" type="ORF">OG863_39215</name>
</gene>
<dbReference type="PROSITE" id="PS50932">
    <property type="entry name" value="HTH_LACI_2"/>
    <property type="match status" value="1"/>
</dbReference>
<proteinExistence type="predicted"/>
<dbReference type="PANTHER" id="PTHR30146:SF138">
    <property type="entry name" value="TRANSCRIPTIONAL REGULATORY PROTEIN"/>
    <property type="match status" value="1"/>
</dbReference>
<evidence type="ECO:0000256" key="1">
    <source>
        <dbReference type="ARBA" id="ARBA00023015"/>
    </source>
</evidence>
<dbReference type="SUPFAM" id="SSF53822">
    <property type="entry name" value="Periplasmic binding protein-like I"/>
    <property type="match status" value="1"/>
</dbReference>
<evidence type="ECO:0000313" key="6">
    <source>
        <dbReference type="EMBL" id="WSB73494.1"/>
    </source>
</evidence>
<feature type="region of interest" description="Disordered" evidence="4">
    <location>
        <begin position="367"/>
        <end position="390"/>
    </location>
</feature>
<dbReference type="InterPro" id="IPR000843">
    <property type="entry name" value="HTH_LacI"/>
</dbReference>
<dbReference type="CDD" id="cd06267">
    <property type="entry name" value="PBP1_LacI_sugar_binding-like"/>
    <property type="match status" value="1"/>
</dbReference>
<feature type="region of interest" description="Disordered" evidence="4">
    <location>
        <begin position="1"/>
        <end position="51"/>
    </location>
</feature>
<keyword evidence="7" id="KW-1185">Reference proteome</keyword>
<keyword evidence="2" id="KW-0238">DNA-binding</keyword>
<evidence type="ECO:0000313" key="7">
    <source>
        <dbReference type="Proteomes" id="UP001344251"/>
    </source>
</evidence>
<dbReference type="Gene3D" id="1.10.260.40">
    <property type="entry name" value="lambda repressor-like DNA-binding domains"/>
    <property type="match status" value="1"/>
</dbReference>
<organism evidence="6 7">
    <name type="scientific">Streptomyces decoyicus</name>
    <dbReference type="NCBI Taxonomy" id="249567"/>
    <lineage>
        <taxon>Bacteria</taxon>
        <taxon>Bacillati</taxon>
        <taxon>Actinomycetota</taxon>
        <taxon>Actinomycetes</taxon>
        <taxon>Kitasatosporales</taxon>
        <taxon>Streptomycetaceae</taxon>
        <taxon>Streptomyces</taxon>
    </lineage>
</organism>
<dbReference type="SMART" id="SM00354">
    <property type="entry name" value="HTH_LACI"/>
    <property type="match status" value="1"/>
</dbReference>